<dbReference type="GO" id="GO:0015188">
    <property type="term" value="F:L-isoleucine transmembrane transporter activity"/>
    <property type="evidence" value="ECO:0007669"/>
    <property type="project" value="TreeGrafter"/>
</dbReference>
<comment type="subcellular location">
    <subcellularLocation>
        <location evidence="1">Cell membrane</location>
        <topology evidence="1">Multi-pass membrane protein</topology>
    </subcellularLocation>
</comment>
<dbReference type="CDD" id="cd06582">
    <property type="entry name" value="TM_PBP1_LivH_like"/>
    <property type="match status" value="1"/>
</dbReference>
<dbReference type="GO" id="GO:1903806">
    <property type="term" value="P:L-isoleucine import across plasma membrane"/>
    <property type="evidence" value="ECO:0007669"/>
    <property type="project" value="TreeGrafter"/>
</dbReference>
<feature type="transmembrane region" description="Helical" evidence="10">
    <location>
        <begin position="67"/>
        <end position="85"/>
    </location>
</feature>
<evidence type="ECO:0000256" key="3">
    <source>
        <dbReference type="ARBA" id="ARBA00022475"/>
    </source>
</evidence>
<feature type="transmembrane region" description="Helical" evidence="10">
    <location>
        <begin position="217"/>
        <end position="238"/>
    </location>
</feature>
<evidence type="ECO:0000256" key="1">
    <source>
        <dbReference type="ARBA" id="ARBA00004651"/>
    </source>
</evidence>
<keyword evidence="4" id="KW-0997">Cell inner membrane</keyword>
<organism evidence="11">
    <name type="scientific">Desulfobacca acetoxidans</name>
    <dbReference type="NCBI Taxonomy" id="60893"/>
    <lineage>
        <taxon>Bacteria</taxon>
        <taxon>Pseudomonadati</taxon>
        <taxon>Thermodesulfobacteriota</taxon>
        <taxon>Desulfobaccia</taxon>
        <taxon>Desulfobaccales</taxon>
        <taxon>Desulfobaccaceae</taxon>
        <taxon>Desulfobacca</taxon>
    </lineage>
</organism>
<gene>
    <name evidence="11" type="ORF">ENV62_08525</name>
</gene>
<evidence type="ECO:0000256" key="4">
    <source>
        <dbReference type="ARBA" id="ARBA00022519"/>
    </source>
</evidence>
<evidence type="ECO:0000256" key="5">
    <source>
        <dbReference type="ARBA" id="ARBA00022692"/>
    </source>
</evidence>
<dbReference type="GO" id="GO:0015192">
    <property type="term" value="F:L-phenylalanine transmembrane transporter activity"/>
    <property type="evidence" value="ECO:0007669"/>
    <property type="project" value="TreeGrafter"/>
</dbReference>
<feature type="transmembrane region" description="Helical" evidence="10">
    <location>
        <begin position="138"/>
        <end position="163"/>
    </location>
</feature>
<reference evidence="11" key="1">
    <citation type="journal article" date="2020" name="mSystems">
        <title>Genome- and Community-Level Interaction Insights into Carbon Utilization and Element Cycling Functions of Hydrothermarchaeota in Hydrothermal Sediment.</title>
        <authorList>
            <person name="Zhou Z."/>
            <person name="Liu Y."/>
            <person name="Xu W."/>
            <person name="Pan J."/>
            <person name="Luo Z.H."/>
            <person name="Li M."/>
        </authorList>
    </citation>
    <scope>NUCLEOTIDE SEQUENCE [LARGE SCALE GENOMIC DNA]</scope>
    <source>
        <strain evidence="11">SpSt-776</strain>
    </source>
</reference>
<feature type="transmembrane region" description="Helical" evidence="10">
    <location>
        <begin position="191"/>
        <end position="211"/>
    </location>
</feature>
<dbReference type="InterPro" id="IPR052157">
    <property type="entry name" value="BCAA_transport_permease"/>
</dbReference>
<comment type="similarity">
    <text evidence="9">Belongs to the binding-protein-dependent transport system permease family. LivHM subfamily.</text>
</comment>
<feature type="transmembrane region" description="Helical" evidence="10">
    <location>
        <begin position="271"/>
        <end position="290"/>
    </location>
</feature>
<evidence type="ECO:0000256" key="8">
    <source>
        <dbReference type="ARBA" id="ARBA00023136"/>
    </source>
</evidence>
<evidence type="ECO:0000313" key="11">
    <source>
        <dbReference type="EMBL" id="HGB15263.1"/>
    </source>
</evidence>
<evidence type="ECO:0000256" key="7">
    <source>
        <dbReference type="ARBA" id="ARBA00022989"/>
    </source>
</evidence>
<proteinExistence type="inferred from homology"/>
<dbReference type="EMBL" id="DTHB01000053">
    <property type="protein sequence ID" value="HGB15263.1"/>
    <property type="molecule type" value="Genomic_DNA"/>
</dbReference>
<dbReference type="InterPro" id="IPR001851">
    <property type="entry name" value="ABC_transp_permease"/>
</dbReference>
<keyword evidence="7 10" id="KW-1133">Transmembrane helix</keyword>
<dbReference type="PANTHER" id="PTHR11795:SF371">
    <property type="entry name" value="HIGH-AFFINITY BRANCHED-CHAIN AMINO ACID TRANSPORT SYSTEM PERMEASE PROTEIN LIVH"/>
    <property type="match status" value="1"/>
</dbReference>
<feature type="transmembrane region" description="Helical" evidence="10">
    <location>
        <begin position="97"/>
        <end position="118"/>
    </location>
</feature>
<dbReference type="PANTHER" id="PTHR11795">
    <property type="entry name" value="BRANCHED-CHAIN AMINO ACID TRANSPORT SYSTEM PERMEASE PROTEIN LIVH"/>
    <property type="match status" value="1"/>
</dbReference>
<keyword evidence="3" id="KW-1003">Cell membrane</keyword>
<name>A0A7C3SJH8_9BACT</name>
<evidence type="ECO:0000256" key="10">
    <source>
        <dbReference type="SAM" id="Phobius"/>
    </source>
</evidence>
<evidence type="ECO:0000256" key="9">
    <source>
        <dbReference type="ARBA" id="ARBA00037998"/>
    </source>
</evidence>
<keyword evidence="8 10" id="KW-0472">Membrane</keyword>
<keyword evidence="6" id="KW-0029">Amino-acid transport</keyword>
<evidence type="ECO:0000256" key="6">
    <source>
        <dbReference type="ARBA" id="ARBA00022970"/>
    </source>
</evidence>
<dbReference type="GO" id="GO:0005304">
    <property type="term" value="F:L-valine transmembrane transporter activity"/>
    <property type="evidence" value="ECO:0007669"/>
    <property type="project" value="TreeGrafter"/>
</dbReference>
<dbReference type="GO" id="GO:0015190">
    <property type="term" value="F:L-leucine transmembrane transporter activity"/>
    <property type="evidence" value="ECO:0007669"/>
    <property type="project" value="TreeGrafter"/>
</dbReference>
<keyword evidence="2" id="KW-0813">Transport</keyword>
<keyword evidence="5 10" id="KW-0812">Transmembrane</keyword>
<protein>
    <submittedName>
        <fullName evidence="11">Branched-chain amino acid ABC transporter permease</fullName>
    </submittedName>
</protein>
<evidence type="ECO:0000256" key="2">
    <source>
        <dbReference type="ARBA" id="ARBA00022448"/>
    </source>
</evidence>
<feature type="transmembrane region" description="Helical" evidence="10">
    <location>
        <begin position="245"/>
        <end position="265"/>
    </location>
</feature>
<dbReference type="GO" id="GO:0005886">
    <property type="term" value="C:plasma membrane"/>
    <property type="evidence" value="ECO:0007669"/>
    <property type="project" value="UniProtKB-SubCell"/>
</dbReference>
<dbReference type="GO" id="GO:0042941">
    <property type="term" value="P:D-alanine transmembrane transport"/>
    <property type="evidence" value="ECO:0007669"/>
    <property type="project" value="TreeGrafter"/>
</dbReference>
<feature type="transmembrane region" description="Helical" evidence="10">
    <location>
        <begin position="20"/>
        <end position="37"/>
    </location>
</feature>
<sequence length="298" mass="31666">MDTLTLVQQVINGVSLGSLYALIAIGYTMVYGILRLINFAHGDLIMVSAYLAVMGVGLFSWPWTLAFGLALVLTGLLGVMLERGAYRPLRRAPRISLLISAIAASFLLENLALVIAGGRPKPFPTPEWFAGTMAWGGLYISRLSLLIPGITAILLAGLFGLIYRTQAGRAMRAIAYDLETTSLMGINIDRIISLAFFLGSLLAGAGGLLWAMKYPQVNPFMGILPGLKAFIAAVLGGIGNLAGAVVGGFILGILEIMIVALFPTWAGYRDALAFALLILILLVRPTGILGESLGEEKL</sequence>
<accession>A0A7C3SJH8</accession>
<comment type="caution">
    <text evidence="11">The sequence shown here is derived from an EMBL/GenBank/DDBJ whole genome shotgun (WGS) entry which is preliminary data.</text>
</comment>
<dbReference type="AlphaFoldDB" id="A0A7C3SJH8"/>
<dbReference type="GO" id="GO:0015808">
    <property type="term" value="P:L-alanine transport"/>
    <property type="evidence" value="ECO:0007669"/>
    <property type="project" value="TreeGrafter"/>
</dbReference>
<dbReference type="Pfam" id="PF02653">
    <property type="entry name" value="BPD_transp_2"/>
    <property type="match status" value="1"/>
</dbReference>